<protein>
    <submittedName>
        <fullName evidence="2">Side tail fiber protein</fullName>
    </submittedName>
</protein>
<dbReference type="AlphaFoldDB" id="A0AAV3K524"/>
<feature type="domain" description="Phage tail collar" evidence="1">
    <location>
        <begin position="9"/>
        <end position="56"/>
    </location>
</feature>
<dbReference type="PANTHER" id="PTHR35191:SF1">
    <property type="entry name" value="PROPHAGE SIDE TAIL FIBER PROTEIN HOMOLOG STFQ-RELATED"/>
    <property type="match status" value="1"/>
</dbReference>
<dbReference type="Proteomes" id="UP000017142">
    <property type="component" value="Unassembled WGS sequence"/>
</dbReference>
<dbReference type="InterPro" id="IPR051934">
    <property type="entry name" value="Phage_Tail_Fiber_Structural"/>
</dbReference>
<evidence type="ECO:0000313" key="2">
    <source>
        <dbReference type="EMBL" id="ERO55875.1"/>
    </source>
</evidence>
<comment type="caution">
    <text evidence="2">The sequence shown here is derived from an EMBL/GenBank/DDBJ whole genome shotgun (WGS) entry which is preliminary data.</text>
</comment>
<dbReference type="PANTHER" id="PTHR35191">
    <property type="entry name" value="PROPHAGE SIDE TAIL FIBER PROTEIN HOMOLOG STFQ-RELATED"/>
    <property type="match status" value="1"/>
</dbReference>
<dbReference type="InterPro" id="IPR011083">
    <property type="entry name" value="Phage_tail_collar_dom"/>
</dbReference>
<dbReference type="Gene3D" id="3.90.1340.10">
    <property type="entry name" value="Phage tail collar domain"/>
    <property type="match status" value="1"/>
</dbReference>
<sequence>MLKTTDLAGIPLPWPQATPPAGWLKCNGQAFDKNAFPKLALAYPGGVLPDLRGEFIRGWDDGRGVDAGRALSSVQTDELRSHKHRFINEYGTPTERIIAFSDENNEKIEVTLSSGARAHTYIFMENTGGVETRPRNIAFSYIVRAA</sequence>
<dbReference type="SUPFAM" id="SSF88874">
    <property type="entry name" value="Receptor-binding domain of short tail fibre protein gp12"/>
    <property type="match status" value="1"/>
</dbReference>
<name>A0AAV3K524_9GAMM</name>
<proteinExistence type="predicted"/>
<evidence type="ECO:0000313" key="3">
    <source>
        <dbReference type="Proteomes" id="UP000017142"/>
    </source>
</evidence>
<accession>A0AAV3K524</accession>
<dbReference type="InterPro" id="IPR037053">
    <property type="entry name" value="Phage_tail_collar_dom_sf"/>
</dbReference>
<gene>
    <name evidence="2" type="ORF">A544_2413</name>
</gene>
<organism evidence="2 3">
    <name type="scientific">Dickeya solani D s0432-1</name>
    <dbReference type="NCBI Taxonomy" id="1231725"/>
    <lineage>
        <taxon>Bacteria</taxon>
        <taxon>Pseudomonadati</taxon>
        <taxon>Pseudomonadota</taxon>
        <taxon>Gammaproteobacteria</taxon>
        <taxon>Enterobacterales</taxon>
        <taxon>Pectobacteriaceae</taxon>
        <taxon>Dickeya</taxon>
    </lineage>
</organism>
<dbReference type="Pfam" id="PF07484">
    <property type="entry name" value="Collar"/>
    <property type="match status" value="1"/>
</dbReference>
<evidence type="ECO:0000259" key="1">
    <source>
        <dbReference type="Pfam" id="PF07484"/>
    </source>
</evidence>
<reference evidence="3" key="1">
    <citation type="journal article" date="2013" name="Diversity">
        <title>Genome Sequence of Dickeya solani, a New soft Rot Pathogen of Potato, Suggests its Emergence May Be Related to a Novel Combination of Non-Ribosomal Peptide/Polyketide Synthetase Clusters.</title>
        <authorList>
            <person name="Garlant L."/>
            <person name="Koskinen P."/>
            <person name="Rouhiainen L."/>
            <person name="Laine P."/>
            <person name="Paulin L."/>
            <person name="Auvinen P."/>
            <person name="Holm L."/>
            <person name="Pirhonen M."/>
        </authorList>
    </citation>
    <scope>NUCLEOTIDE SEQUENCE [LARGE SCALE GENOMIC DNA]</scope>
    <source>
        <strain evidence="3">D s0432-1</strain>
    </source>
</reference>
<dbReference type="EMBL" id="AMWE01000004">
    <property type="protein sequence ID" value="ERO55875.1"/>
    <property type="molecule type" value="Genomic_DNA"/>
</dbReference>